<evidence type="ECO:0008006" key="4">
    <source>
        <dbReference type="Google" id="ProtNLM"/>
    </source>
</evidence>
<evidence type="ECO:0000313" key="3">
    <source>
        <dbReference type="Proteomes" id="UP000187209"/>
    </source>
</evidence>
<keyword evidence="1" id="KW-1133">Transmembrane helix</keyword>
<organism evidence="2 3">
    <name type="scientific">Stentor coeruleus</name>
    <dbReference type="NCBI Taxonomy" id="5963"/>
    <lineage>
        <taxon>Eukaryota</taxon>
        <taxon>Sar</taxon>
        <taxon>Alveolata</taxon>
        <taxon>Ciliophora</taxon>
        <taxon>Postciliodesmatophora</taxon>
        <taxon>Heterotrichea</taxon>
        <taxon>Heterotrichida</taxon>
        <taxon>Stentoridae</taxon>
        <taxon>Stentor</taxon>
    </lineage>
</organism>
<accession>A0A1R2B588</accession>
<dbReference type="AlphaFoldDB" id="A0A1R2B588"/>
<sequence length="449" mass="51399">MVFILLALSFVEGLITFLSPNELRTTVLEYAIPVFTRVETFQKYGKLTFGVIKNCEIDGNFRQEDVVVAFSDDIGNCDLYNISSSVKRQNGGAFLAIRGDNENENEWEKEIYENGSNQDNTYGTFLGFALEIYCLVLFKAESLLKSYKDKSTIWITYSYKPIPSTYSPFLEYGVSSKFIKNEAFFYELENLGDDTILNAKNLDLYLDYDFIVDINSDQLYDLYSKDKDCAVVELDSKRGVAYCSNSTDEMTGKEALTVLTVLMNYYYSIPCGESIDGFVNFLSEVFLTCNRVYTTECMVETLFKFQIEPNLNYNILYLRARKPSYYNYYYSINGVNIYNPGSMKIAYSFGNQYFADESKVYLDTCNDGCYYKYLYDSICTDSCNTTSCNYGNLQCLQENNCFRFMLGDGYCNSVCPSDPDCSSEKSNDNDGYYFLLLIIIVPIIGVILL</sequence>
<dbReference type="EMBL" id="MPUH01000952">
    <property type="protein sequence ID" value="OMJ71835.1"/>
    <property type="molecule type" value="Genomic_DNA"/>
</dbReference>
<keyword evidence="1" id="KW-0472">Membrane</keyword>
<gene>
    <name evidence="2" type="ORF">SteCoe_29845</name>
</gene>
<dbReference type="Proteomes" id="UP000187209">
    <property type="component" value="Unassembled WGS sequence"/>
</dbReference>
<name>A0A1R2B588_9CILI</name>
<keyword evidence="1" id="KW-0812">Transmembrane</keyword>
<evidence type="ECO:0000313" key="2">
    <source>
        <dbReference type="EMBL" id="OMJ71835.1"/>
    </source>
</evidence>
<feature type="transmembrane region" description="Helical" evidence="1">
    <location>
        <begin position="431"/>
        <end position="448"/>
    </location>
</feature>
<comment type="caution">
    <text evidence="2">The sequence shown here is derived from an EMBL/GenBank/DDBJ whole genome shotgun (WGS) entry which is preliminary data.</text>
</comment>
<proteinExistence type="predicted"/>
<keyword evidence="3" id="KW-1185">Reference proteome</keyword>
<reference evidence="2 3" key="1">
    <citation type="submission" date="2016-11" db="EMBL/GenBank/DDBJ databases">
        <title>The macronuclear genome of Stentor coeruleus: a giant cell with tiny introns.</title>
        <authorList>
            <person name="Slabodnick M."/>
            <person name="Ruby J.G."/>
            <person name="Reiff S.B."/>
            <person name="Swart E.C."/>
            <person name="Gosai S."/>
            <person name="Prabakaran S."/>
            <person name="Witkowska E."/>
            <person name="Larue G.E."/>
            <person name="Fisher S."/>
            <person name="Freeman R.M."/>
            <person name="Gunawardena J."/>
            <person name="Chu W."/>
            <person name="Stover N.A."/>
            <person name="Gregory B.D."/>
            <person name="Nowacki M."/>
            <person name="Derisi J."/>
            <person name="Roy S.W."/>
            <person name="Marshall W.F."/>
            <person name="Sood P."/>
        </authorList>
    </citation>
    <scope>NUCLEOTIDE SEQUENCE [LARGE SCALE GENOMIC DNA]</scope>
    <source>
        <strain evidence="2">WM001</strain>
    </source>
</reference>
<protein>
    <recommendedName>
        <fullName evidence="4">LNR domain-containing protein</fullName>
    </recommendedName>
</protein>
<evidence type="ECO:0000256" key="1">
    <source>
        <dbReference type="SAM" id="Phobius"/>
    </source>
</evidence>